<reference evidence="1 2" key="1">
    <citation type="submission" date="2019-07" db="EMBL/GenBank/DDBJ databases">
        <title>Description of 53C-WASEF.</title>
        <authorList>
            <person name="Pitt A."/>
            <person name="Hahn M.W."/>
        </authorList>
    </citation>
    <scope>NUCLEOTIDE SEQUENCE [LARGE SCALE GENOMIC DNA]</scope>
    <source>
        <strain evidence="1 2">53C-WASEF</strain>
    </source>
</reference>
<evidence type="ECO:0000313" key="2">
    <source>
        <dbReference type="Proteomes" id="UP000315648"/>
    </source>
</evidence>
<evidence type="ECO:0000313" key="1">
    <source>
        <dbReference type="EMBL" id="TSJ79081.1"/>
    </source>
</evidence>
<dbReference type="AlphaFoldDB" id="A0A556QR13"/>
<proteinExistence type="predicted"/>
<dbReference type="RefSeq" id="WP_144229424.1">
    <property type="nucleotide sequence ID" value="NZ_CBCRVV010000005.1"/>
</dbReference>
<name>A0A556QR13_9BACT</name>
<sequence length="507" mass="55457">MNRDPFSILTLLGTERMTAPPSAPHPVLAEAWAGLDWTARETAALSAMALVASARGAGAVAVKDSAPEPDPAPEESLSACPAGASALLRRMLAGEHAVVLSEWLALAAARKCRVRFRDLPALLRVASRERSLREAVLPVLGERGVWLARRADEWRRVLETAKVEDTAWETGELSERIAWLRQTRASDPTRAAEALAKAWAGATGEERERFTTVLAEAPTSQDVALLEGEALRDRRREVRLSARASLLRLPESAFSQRARTLVASMVVIEGMLMMRRLALRLPETFDAAWKADGIEEKPPAGTGPRAFWARQWIASVPLSAWTSRLDVGVEKLFALNRDDEWREIILLGWIDAATAAPEKENAEAFALHLIGLADWPKAAPSPAEVLPRLLTVLDPEAGARVLAAVPATDAGEGLYFELLFCTRFHLPDAAAREALQRCLAAFQAKPYPRLQSNHARELARRLPLATAGEAVRRLAALSELSSPAEELLRAIEFRQQVHQAFTVSIPS</sequence>
<dbReference type="Proteomes" id="UP000315648">
    <property type="component" value="Unassembled WGS sequence"/>
</dbReference>
<dbReference type="InterPro" id="IPR043746">
    <property type="entry name" value="DUF5691"/>
</dbReference>
<organism evidence="1 2">
    <name type="scientific">Rariglobus hedericola</name>
    <dbReference type="NCBI Taxonomy" id="2597822"/>
    <lineage>
        <taxon>Bacteria</taxon>
        <taxon>Pseudomonadati</taxon>
        <taxon>Verrucomicrobiota</taxon>
        <taxon>Opitutia</taxon>
        <taxon>Opitutales</taxon>
        <taxon>Opitutaceae</taxon>
        <taxon>Rariglobus</taxon>
    </lineage>
</organism>
<dbReference type="EMBL" id="VMBG01000001">
    <property type="protein sequence ID" value="TSJ79081.1"/>
    <property type="molecule type" value="Genomic_DNA"/>
</dbReference>
<keyword evidence="2" id="KW-1185">Reference proteome</keyword>
<dbReference type="OrthoDB" id="262508at2"/>
<dbReference type="Pfam" id="PF18944">
    <property type="entry name" value="DUF5691"/>
    <property type="match status" value="1"/>
</dbReference>
<accession>A0A556QR13</accession>
<comment type="caution">
    <text evidence="1">The sequence shown here is derived from an EMBL/GenBank/DDBJ whole genome shotgun (WGS) entry which is preliminary data.</text>
</comment>
<protein>
    <submittedName>
        <fullName evidence="1">Uncharacterized protein</fullName>
    </submittedName>
</protein>
<gene>
    <name evidence="1" type="ORF">FPL22_07240</name>
</gene>